<sequence length="148" mass="16828">MSAAWRNSIILTALTIAMQYEQLLIVKLLCRKVLALPQEVEIANTLKSQPDVFDVLLDAGVAIYRDTLQTWGHCQNSTSLFILACHKINLSYKDHYGKSVLHYAASGNLKATSFFITHELNSDLQDGKSRTSLYYAVNRLKIYQLYNR</sequence>
<organism evidence="1 2">
    <name type="scientific">Coccidioides immitis (strain RS)</name>
    <name type="common">Valley fever fungus</name>
    <dbReference type="NCBI Taxonomy" id="246410"/>
    <lineage>
        <taxon>Eukaryota</taxon>
        <taxon>Fungi</taxon>
        <taxon>Dikarya</taxon>
        <taxon>Ascomycota</taxon>
        <taxon>Pezizomycotina</taxon>
        <taxon>Eurotiomycetes</taxon>
        <taxon>Eurotiomycetidae</taxon>
        <taxon>Onygenales</taxon>
        <taxon>Onygenaceae</taxon>
        <taxon>Coccidioides</taxon>
    </lineage>
</organism>
<evidence type="ECO:0000313" key="1">
    <source>
        <dbReference type="EMBL" id="EAS29631.1"/>
    </source>
</evidence>
<proteinExistence type="predicted"/>
<dbReference type="SUPFAM" id="SSF48403">
    <property type="entry name" value="Ankyrin repeat"/>
    <property type="match status" value="1"/>
</dbReference>
<accession>A0A0E1RWW2</accession>
<keyword evidence="2" id="KW-1185">Reference proteome</keyword>
<dbReference type="InterPro" id="IPR036770">
    <property type="entry name" value="Ankyrin_rpt-contain_sf"/>
</dbReference>
<reference evidence="2" key="1">
    <citation type="journal article" date="2009" name="Genome Res.">
        <title>Comparative genomic analyses of the human fungal pathogens Coccidioides and their relatives.</title>
        <authorList>
            <person name="Sharpton T.J."/>
            <person name="Stajich J.E."/>
            <person name="Rounsley S.D."/>
            <person name="Gardner M.J."/>
            <person name="Wortman J.R."/>
            <person name="Jordar V.S."/>
            <person name="Maiti R."/>
            <person name="Kodira C.D."/>
            <person name="Neafsey D.E."/>
            <person name="Zeng Q."/>
            <person name="Hung C.-Y."/>
            <person name="McMahan C."/>
            <person name="Muszewska A."/>
            <person name="Grynberg M."/>
            <person name="Mandel M.A."/>
            <person name="Kellner E.M."/>
            <person name="Barker B.M."/>
            <person name="Galgiani J.N."/>
            <person name="Orbach M.J."/>
            <person name="Kirkland T.N."/>
            <person name="Cole G.T."/>
            <person name="Henn M.R."/>
            <person name="Birren B.W."/>
            <person name="Taylor J.W."/>
        </authorList>
    </citation>
    <scope>NUCLEOTIDE SEQUENCE [LARGE SCALE GENOMIC DNA]</scope>
    <source>
        <strain evidence="2">RS</strain>
    </source>
</reference>
<dbReference type="Proteomes" id="UP000001261">
    <property type="component" value="Unassembled WGS sequence"/>
</dbReference>
<dbReference type="EMBL" id="GG704913">
    <property type="protein sequence ID" value="EAS29631.1"/>
    <property type="molecule type" value="Genomic_DNA"/>
</dbReference>
<dbReference type="GeneID" id="4560723"/>
<reference evidence="2" key="2">
    <citation type="journal article" date="2010" name="Genome Res.">
        <title>Population genomic sequencing of Coccidioides fungi reveals recent hybridization and transposon control.</title>
        <authorList>
            <person name="Neafsey D.E."/>
            <person name="Barker B.M."/>
            <person name="Sharpton T.J."/>
            <person name="Stajich J.E."/>
            <person name="Park D.J."/>
            <person name="Whiston E."/>
            <person name="Hung C.-Y."/>
            <person name="McMahan C."/>
            <person name="White J."/>
            <person name="Sykes S."/>
            <person name="Heiman D."/>
            <person name="Young S."/>
            <person name="Zeng Q."/>
            <person name="Abouelleil A."/>
            <person name="Aftuck L."/>
            <person name="Bessette D."/>
            <person name="Brown A."/>
            <person name="FitzGerald M."/>
            <person name="Lui A."/>
            <person name="Macdonald J.P."/>
            <person name="Priest M."/>
            <person name="Orbach M.J."/>
            <person name="Galgiani J.N."/>
            <person name="Kirkland T.N."/>
            <person name="Cole G.T."/>
            <person name="Birren B.W."/>
            <person name="Henn M.R."/>
            <person name="Taylor J.W."/>
            <person name="Rounsley S.D."/>
        </authorList>
    </citation>
    <scope>GENOME REANNOTATION</scope>
    <source>
        <strain evidence="2">RS</strain>
    </source>
</reference>
<protein>
    <recommendedName>
        <fullName evidence="3">Ankyrin repeat protein</fullName>
    </recommendedName>
</protein>
<dbReference type="STRING" id="246410.A0A0E1RWW2"/>
<evidence type="ECO:0000313" key="2">
    <source>
        <dbReference type="Proteomes" id="UP000001261"/>
    </source>
</evidence>
<dbReference type="InParanoid" id="A0A0E1RWW2"/>
<gene>
    <name evidence="1" type="ORF">CIMG_08377</name>
</gene>
<dbReference type="Gene3D" id="1.25.40.20">
    <property type="entry name" value="Ankyrin repeat-containing domain"/>
    <property type="match status" value="1"/>
</dbReference>
<dbReference type="RefSeq" id="XP_001241214.1">
    <property type="nucleotide sequence ID" value="XM_001241213.1"/>
</dbReference>
<name>A0A0E1RWW2_COCIM</name>
<dbReference type="KEGG" id="cim:CIMG_08377"/>
<dbReference type="AlphaFoldDB" id="A0A0E1RWW2"/>
<evidence type="ECO:0008006" key="3">
    <source>
        <dbReference type="Google" id="ProtNLM"/>
    </source>
</evidence>
<dbReference type="VEuPathDB" id="FungiDB:CIMG_08377"/>